<dbReference type="EMBL" id="LAZR01013078">
    <property type="protein sequence ID" value="KKM23677.1"/>
    <property type="molecule type" value="Genomic_DNA"/>
</dbReference>
<comment type="caution">
    <text evidence="1">The sequence shown here is derived from an EMBL/GenBank/DDBJ whole genome shotgun (WGS) entry which is preliminary data.</text>
</comment>
<name>A0A0F9I822_9ZZZZ</name>
<proteinExistence type="predicted"/>
<accession>A0A0F9I822</accession>
<gene>
    <name evidence="1" type="ORF">LCGC14_1612840</name>
</gene>
<protein>
    <submittedName>
        <fullName evidence="1">Uncharacterized protein</fullName>
    </submittedName>
</protein>
<evidence type="ECO:0000313" key="1">
    <source>
        <dbReference type="EMBL" id="KKM23677.1"/>
    </source>
</evidence>
<sequence length="45" mass="5199">MVTPEAMKALQDRLREQAEESLRLRGGKSIRQLVREANTREDTSQ</sequence>
<organism evidence="1">
    <name type="scientific">marine sediment metagenome</name>
    <dbReference type="NCBI Taxonomy" id="412755"/>
    <lineage>
        <taxon>unclassified sequences</taxon>
        <taxon>metagenomes</taxon>
        <taxon>ecological metagenomes</taxon>
    </lineage>
</organism>
<dbReference type="AlphaFoldDB" id="A0A0F9I822"/>
<reference evidence="1" key="1">
    <citation type="journal article" date="2015" name="Nature">
        <title>Complex archaea that bridge the gap between prokaryotes and eukaryotes.</title>
        <authorList>
            <person name="Spang A."/>
            <person name="Saw J.H."/>
            <person name="Jorgensen S.L."/>
            <person name="Zaremba-Niedzwiedzka K."/>
            <person name="Martijn J."/>
            <person name="Lind A.E."/>
            <person name="van Eijk R."/>
            <person name="Schleper C."/>
            <person name="Guy L."/>
            <person name="Ettema T.J."/>
        </authorList>
    </citation>
    <scope>NUCLEOTIDE SEQUENCE</scope>
</reference>